<organism evidence="3 4">
    <name type="scientific">Enterobacter agglomerans</name>
    <name type="common">Erwinia herbicola</name>
    <name type="synonym">Pantoea agglomerans</name>
    <dbReference type="NCBI Taxonomy" id="549"/>
    <lineage>
        <taxon>Bacteria</taxon>
        <taxon>Pseudomonadati</taxon>
        <taxon>Pseudomonadota</taxon>
        <taxon>Gammaproteobacteria</taxon>
        <taxon>Enterobacterales</taxon>
        <taxon>Erwiniaceae</taxon>
        <taxon>Pantoea</taxon>
        <taxon>Pantoea agglomerans group</taxon>
    </lineage>
</organism>
<proteinExistence type="predicted"/>
<comment type="caution">
    <text evidence="3">The sequence shown here is derived from an EMBL/GenBank/DDBJ whole genome shotgun (WGS) entry which is preliminary data.</text>
</comment>
<dbReference type="InterPro" id="IPR038713">
    <property type="entry name" value="Terminase_Gp1_N_sf"/>
</dbReference>
<name>A0A7X2MN88_ENTAG</name>
<dbReference type="Gene3D" id="1.10.10.1400">
    <property type="entry name" value="Terminase, small subunit, N-terminal DNA-binding domain, HTH motif"/>
    <property type="match status" value="1"/>
</dbReference>
<dbReference type="Proteomes" id="UP000461948">
    <property type="component" value="Unassembled WGS sequence"/>
</dbReference>
<feature type="compositionally biased region" description="Polar residues" evidence="2">
    <location>
        <begin position="51"/>
        <end position="77"/>
    </location>
</feature>
<protein>
    <submittedName>
        <fullName evidence="3">Terminase small subunit</fullName>
    </submittedName>
</protein>
<evidence type="ECO:0000313" key="3">
    <source>
        <dbReference type="EMBL" id="MSE16244.1"/>
    </source>
</evidence>
<sequence>MSKPDWRALQSQFAAAHASTGISPKAWCEQEGLNYSSARRYIKKPVKKTAQESSKGTAQKSAQNKSAQKTSKASISQKAEPARAAQKKSAHDPSTSSFCADLNAQEQTFVTEFLKTRDKYAAYKKAGYTGGDRAARMLHRKPNITRAINRGLEQLHKDAVLSGQEILRHWHEIAIADPGEISQMRRCCCRHCWGERFLYQWRDIDEYDRAAEKAINDGKPQPEYGGLGFIENDDPNPDCPRCAGEGVADVYLADTRDITGPSRRLIAGVKKSKFGIEIIMRDQDAALKNLAAFHQLAVSEQERELRLLRAEQTRLANEKLQAEIEALRKQLAAKNEEDEEPLPVAININVVDARVRDDYDGDFTAT</sequence>
<dbReference type="GO" id="GO:0051276">
    <property type="term" value="P:chromosome organization"/>
    <property type="evidence" value="ECO:0007669"/>
    <property type="project" value="InterPro"/>
</dbReference>
<dbReference type="AlphaFoldDB" id="A0A7X2MN88"/>
<evidence type="ECO:0000313" key="4">
    <source>
        <dbReference type="Proteomes" id="UP000461948"/>
    </source>
</evidence>
<accession>A0A7X2MN88</accession>
<gene>
    <name evidence="3" type="ORF">GKC49_14295</name>
</gene>
<evidence type="ECO:0000256" key="1">
    <source>
        <dbReference type="SAM" id="Coils"/>
    </source>
</evidence>
<reference evidence="3 4" key="1">
    <citation type="submission" date="2019-11" db="EMBL/GenBank/DDBJ databases">
        <title>Draft Genome Sequence of Plant Growth-Promoting Rhizosphere-Associated Bacteria.</title>
        <authorList>
            <person name="Vasilyev I.Y."/>
            <person name="Radchenko V."/>
            <person name="Ilnitskaya E.V."/>
        </authorList>
    </citation>
    <scope>NUCLEOTIDE SEQUENCE [LARGE SCALE GENOMIC DNA]</scope>
    <source>
        <strain evidence="3 4">VRA_MhP_f</strain>
    </source>
</reference>
<dbReference type="Pfam" id="PF03592">
    <property type="entry name" value="Terminase_2"/>
    <property type="match status" value="1"/>
</dbReference>
<feature type="region of interest" description="Disordered" evidence="2">
    <location>
        <begin position="39"/>
        <end position="96"/>
    </location>
</feature>
<keyword evidence="1" id="KW-0175">Coiled coil</keyword>
<evidence type="ECO:0000256" key="2">
    <source>
        <dbReference type="SAM" id="MobiDB-lite"/>
    </source>
</evidence>
<feature type="coiled-coil region" evidence="1">
    <location>
        <begin position="291"/>
        <end position="337"/>
    </location>
</feature>
<dbReference type="EMBL" id="WKLC01000628">
    <property type="protein sequence ID" value="MSE16244.1"/>
    <property type="molecule type" value="Genomic_DNA"/>
</dbReference>
<dbReference type="InterPro" id="IPR005335">
    <property type="entry name" value="Terminase_ssu"/>
</dbReference>